<dbReference type="EMBL" id="JBHSBI010000002">
    <property type="protein sequence ID" value="MFC4006756.1"/>
    <property type="molecule type" value="Genomic_DNA"/>
</dbReference>
<protein>
    <recommendedName>
        <fullName evidence="5">5-bromo-4-chloroindolyl phosphate hydrolysis protein</fullName>
    </recommendedName>
</protein>
<feature type="transmembrane region" description="Helical" evidence="2">
    <location>
        <begin position="67"/>
        <end position="86"/>
    </location>
</feature>
<keyword evidence="2" id="KW-0812">Transmembrane</keyword>
<dbReference type="Proteomes" id="UP001595851">
    <property type="component" value="Unassembled WGS sequence"/>
</dbReference>
<evidence type="ECO:0008006" key="5">
    <source>
        <dbReference type="Google" id="ProtNLM"/>
    </source>
</evidence>
<evidence type="ECO:0000313" key="3">
    <source>
        <dbReference type="EMBL" id="MFC4006756.1"/>
    </source>
</evidence>
<comment type="caution">
    <text evidence="3">The sequence shown here is derived from an EMBL/GenBank/DDBJ whole genome shotgun (WGS) entry which is preliminary data.</text>
</comment>
<accession>A0ABV8FYD5</accession>
<gene>
    <name evidence="3" type="ORF">ACFOY2_05955</name>
</gene>
<organism evidence="3 4">
    <name type="scientific">Nonomuraea purpurea</name>
    <dbReference type="NCBI Taxonomy" id="1849276"/>
    <lineage>
        <taxon>Bacteria</taxon>
        <taxon>Bacillati</taxon>
        <taxon>Actinomycetota</taxon>
        <taxon>Actinomycetes</taxon>
        <taxon>Streptosporangiales</taxon>
        <taxon>Streptosporangiaceae</taxon>
        <taxon>Nonomuraea</taxon>
    </lineage>
</organism>
<evidence type="ECO:0000313" key="4">
    <source>
        <dbReference type="Proteomes" id="UP001595851"/>
    </source>
</evidence>
<feature type="region of interest" description="Disordered" evidence="1">
    <location>
        <begin position="285"/>
        <end position="305"/>
    </location>
</feature>
<keyword evidence="4" id="KW-1185">Reference proteome</keyword>
<feature type="transmembrane region" description="Helical" evidence="2">
    <location>
        <begin position="42"/>
        <end position="61"/>
    </location>
</feature>
<reference evidence="4" key="1">
    <citation type="journal article" date="2019" name="Int. J. Syst. Evol. Microbiol.">
        <title>The Global Catalogue of Microorganisms (GCM) 10K type strain sequencing project: providing services to taxonomists for standard genome sequencing and annotation.</title>
        <authorList>
            <consortium name="The Broad Institute Genomics Platform"/>
            <consortium name="The Broad Institute Genome Sequencing Center for Infectious Disease"/>
            <person name="Wu L."/>
            <person name="Ma J."/>
        </authorList>
    </citation>
    <scope>NUCLEOTIDE SEQUENCE [LARGE SCALE GENOMIC DNA]</scope>
    <source>
        <strain evidence="4">TBRC 1276</strain>
    </source>
</reference>
<keyword evidence="2" id="KW-0472">Membrane</keyword>
<name>A0ABV8FYD5_9ACTN</name>
<evidence type="ECO:0000256" key="2">
    <source>
        <dbReference type="SAM" id="Phobius"/>
    </source>
</evidence>
<evidence type="ECO:0000256" key="1">
    <source>
        <dbReference type="SAM" id="MobiDB-lite"/>
    </source>
</evidence>
<proteinExistence type="predicted"/>
<dbReference type="RefSeq" id="WP_379526892.1">
    <property type="nucleotide sequence ID" value="NZ_JBHSBI010000002.1"/>
</dbReference>
<sequence>MDPRALPPRLVIDPSLPPAISAELRSHLHILRMARSGRRMDTTHNPAILLILPGFLLVLAVVAGSPLLMTAGVGIGLIVLFRWMALDSTYRTTRRRLRLAQAHAQQYILPEELDYPCQMLLRRAQNAVEAILRSRVHHAGLIDTIDNQVSLPEEVWQIAQRLRRLSSMHAEQGKIIPRDLPTGMEDAFKPYTSALDAAWTSLTRRVRHLEKYAKQVLKADKVFHTHTRLEALAAKTPEYQELLADTVRDDLAHGHIRELADQAAHVRKLFEESILQARQTAGELLRAPIGPDDMSGPPAVRPPRV</sequence>
<keyword evidence="2" id="KW-1133">Transmembrane helix</keyword>